<reference evidence="4" key="1">
    <citation type="submission" date="2021-01" db="EMBL/GenBank/DDBJ databases">
        <authorList>
            <person name="Corre E."/>
            <person name="Pelletier E."/>
            <person name="Niang G."/>
            <person name="Scheremetjew M."/>
            <person name="Finn R."/>
            <person name="Kale V."/>
            <person name="Holt S."/>
            <person name="Cochrane G."/>
            <person name="Meng A."/>
            <person name="Brown T."/>
            <person name="Cohen L."/>
        </authorList>
    </citation>
    <scope>NUCLEOTIDE SEQUENCE</scope>
    <source>
        <strain evidence="4">CCMP2877</strain>
    </source>
</reference>
<gene>
    <name evidence="4" type="ORF">PPAR1163_LOCUS13249</name>
</gene>
<organism evidence="4">
    <name type="scientific">Phaeomonas parva</name>
    <dbReference type="NCBI Taxonomy" id="124430"/>
    <lineage>
        <taxon>Eukaryota</taxon>
        <taxon>Sar</taxon>
        <taxon>Stramenopiles</taxon>
        <taxon>Ochrophyta</taxon>
        <taxon>Pinguiophyceae</taxon>
        <taxon>Pinguiochrysidales</taxon>
        <taxon>Pinguiochrysidaceae</taxon>
        <taxon>Phaeomonas</taxon>
    </lineage>
</organism>
<name>A0A7S1XPZ6_9STRA</name>
<feature type="region of interest" description="Disordered" evidence="3">
    <location>
        <begin position="149"/>
        <end position="177"/>
    </location>
</feature>
<evidence type="ECO:0000313" key="4">
    <source>
        <dbReference type="EMBL" id="CAD9254881.1"/>
    </source>
</evidence>
<evidence type="ECO:0000256" key="3">
    <source>
        <dbReference type="SAM" id="MobiDB-lite"/>
    </source>
</evidence>
<keyword evidence="2" id="KW-0175">Coiled coil</keyword>
<evidence type="ECO:0008006" key="5">
    <source>
        <dbReference type="Google" id="ProtNLM"/>
    </source>
</evidence>
<evidence type="ECO:0000256" key="2">
    <source>
        <dbReference type="ARBA" id="ARBA00023054"/>
    </source>
</evidence>
<protein>
    <recommendedName>
        <fullName evidence="5">OPA3-like protein</fullName>
    </recommendedName>
</protein>
<dbReference type="PANTHER" id="PTHR12499">
    <property type="entry name" value="OPTIC ATROPHY 3 PROTEIN OPA3"/>
    <property type="match status" value="1"/>
</dbReference>
<comment type="similarity">
    <text evidence="1">Belongs to the OPA3 family.</text>
</comment>
<dbReference type="AlphaFoldDB" id="A0A7S1XPZ6"/>
<evidence type="ECO:0000256" key="1">
    <source>
        <dbReference type="ARBA" id="ARBA00007584"/>
    </source>
</evidence>
<proteinExistence type="inferred from homology"/>
<dbReference type="InterPro" id="IPR010754">
    <property type="entry name" value="OPA3-like"/>
</dbReference>
<dbReference type="EMBL" id="HBGJ01020437">
    <property type="protein sequence ID" value="CAD9254881.1"/>
    <property type="molecule type" value="Transcribed_RNA"/>
</dbReference>
<dbReference type="GO" id="GO:0005739">
    <property type="term" value="C:mitochondrion"/>
    <property type="evidence" value="ECO:0007669"/>
    <property type="project" value="TreeGrafter"/>
</dbReference>
<dbReference type="GO" id="GO:0019216">
    <property type="term" value="P:regulation of lipid metabolic process"/>
    <property type="evidence" value="ECO:0007669"/>
    <property type="project" value="TreeGrafter"/>
</dbReference>
<sequence>MAAAVPIIKLGGLLVRTLAKPLATSLKRQARGIPALKGSLEFVGQQAHWASTYLNIVASGHRTLKIRPVDGEKALDYGTEVLGESFIFAVAGVVLLLDYRYNDRIKTEKETAKKAEAAAKDKALQDRLAALEASQARIAEQLAEALAASRAMQAEQGRPRPQPAGRSSLARWLGWSD</sequence>
<accession>A0A7S1XPZ6</accession>
<dbReference type="Pfam" id="PF07047">
    <property type="entry name" value="OPA3"/>
    <property type="match status" value="1"/>
</dbReference>
<dbReference type="PANTHER" id="PTHR12499:SF0">
    <property type="entry name" value="OPTIC ATROPHY 3 PROTEIN"/>
    <property type="match status" value="1"/>
</dbReference>